<gene>
    <name evidence="4" type="ORF">FFLO_02731</name>
</gene>
<name>A0A8K0NRJ0_9TREE</name>
<feature type="compositionally biased region" description="Polar residues" evidence="2">
    <location>
        <begin position="67"/>
        <end position="76"/>
    </location>
</feature>
<keyword evidence="3" id="KW-1133">Transmembrane helix</keyword>
<accession>A0A8K0NRJ0</accession>
<proteinExistence type="predicted"/>
<evidence type="ECO:0000256" key="2">
    <source>
        <dbReference type="SAM" id="MobiDB-lite"/>
    </source>
</evidence>
<keyword evidence="1" id="KW-0175">Coiled coil</keyword>
<feature type="coiled-coil region" evidence="1">
    <location>
        <begin position="214"/>
        <end position="262"/>
    </location>
</feature>
<evidence type="ECO:0000256" key="1">
    <source>
        <dbReference type="SAM" id="Coils"/>
    </source>
</evidence>
<sequence length="277" mass="30341">MHGSLLPSILTDQATTPVSDVQLHGSQTPLTAIAAAGDFATAATTLAVSTPTPSVSVDSNGEDRSSVNDTLASGDQASAEAPEGQNNDIVSKLIARFDIPADCNYTTDQLLDLIEISMEKSRGQAMRRELVNLDSSKQEQYDTYCSIRGRIAFGVSIGTLSLIIFGSAIWMSYSYRKKRALAGEMIYDWEGINNQLAQARHANAALAGFQEGELAEFQLELESSHLENQKMKEENGKNKEELADLKRMIDQYVNIIENLTKHLPDRPAEGVDDRKDE</sequence>
<keyword evidence="3" id="KW-0812">Transmembrane</keyword>
<dbReference type="EMBL" id="JABELV010000045">
    <property type="protein sequence ID" value="KAG7561830.1"/>
    <property type="molecule type" value="Genomic_DNA"/>
</dbReference>
<feature type="transmembrane region" description="Helical" evidence="3">
    <location>
        <begin position="151"/>
        <end position="171"/>
    </location>
</feature>
<keyword evidence="3" id="KW-0472">Membrane</keyword>
<evidence type="ECO:0000313" key="5">
    <source>
        <dbReference type="Proteomes" id="UP000812966"/>
    </source>
</evidence>
<evidence type="ECO:0000256" key="3">
    <source>
        <dbReference type="SAM" id="Phobius"/>
    </source>
</evidence>
<dbReference type="AlphaFoldDB" id="A0A8K0NRJ0"/>
<protein>
    <submittedName>
        <fullName evidence="4">Uncharacterized protein</fullName>
    </submittedName>
</protein>
<keyword evidence="5" id="KW-1185">Reference proteome</keyword>
<comment type="caution">
    <text evidence="4">The sequence shown here is derived from an EMBL/GenBank/DDBJ whole genome shotgun (WGS) entry which is preliminary data.</text>
</comment>
<feature type="region of interest" description="Disordered" evidence="2">
    <location>
        <begin position="50"/>
        <end position="84"/>
    </location>
</feature>
<evidence type="ECO:0000313" key="4">
    <source>
        <dbReference type="EMBL" id="KAG7561830.1"/>
    </source>
</evidence>
<organism evidence="4 5">
    <name type="scientific">Filobasidium floriforme</name>
    <dbReference type="NCBI Taxonomy" id="5210"/>
    <lineage>
        <taxon>Eukaryota</taxon>
        <taxon>Fungi</taxon>
        <taxon>Dikarya</taxon>
        <taxon>Basidiomycota</taxon>
        <taxon>Agaricomycotina</taxon>
        <taxon>Tremellomycetes</taxon>
        <taxon>Filobasidiales</taxon>
        <taxon>Filobasidiaceae</taxon>
        <taxon>Filobasidium</taxon>
    </lineage>
</organism>
<dbReference type="Proteomes" id="UP000812966">
    <property type="component" value="Unassembled WGS sequence"/>
</dbReference>
<reference evidence="4" key="1">
    <citation type="submission" date="2020-04" db="EMBL/GenBank/DDBJ databases">
        <title>Analysis of mating type loci in Filobasidium floriforme.</title>
        <authorList>
            <person name="Nowrousian M."/>
        </authorList>
    </citation>
    <scope>NUCLEOTIDE SEQUENCE</scope>
    <source>
        <strain evidence="4">CBS 6242</strain>
    </source>
</reference>